<keyword evidence="2" id="KW-1185">Reference proteome</keyword>
<evidence type="ECO:0000313" key="1">
    <source>
        <dbReference type="EMBL" id="GGN79888.1"/>
    </source>
</evidence>
<comment type="caution">
    <text evidence="1">The sequence shown here is derived from an EMBL/GenBank/DDBJ whole genome shotgun (WGS) entry which is preliminary data.</text>
</comment>
<organism evidence="1 2">
    <name type="scientific">Agrococcus terreus</name>
    <dbReference type="NCBI Taxonomy" id="574649"/>
    <lineage>
        <taxon>Bacteria</taxon>
        <taxon>Bacillati</taxon>
        <taxon>Actinomycetota</taxon>
        <taxon>Actinomycetes</taxon>
        <taxon>Micrococcales</taxon>
        <taxon>Microbacteriaceae</taxon>
        <taxon>Agrococcus</taxon>
    </lineage>
</organism>
<dbReference type="Proteomes" id="UP000626982">
    <property type="component" value="Unassembled WGS sequence"/>
</dbReference>
<proteinExistence type="predicted"/>
<name>A0ABQ2KD37_9MICO</name>
<protein>
    <recommendedName>
        <fullName evidence="3">Asparagine synthase (Glutamine-hydrolysing)</fullName>
    </recommendedName>
</protein>
<accession>A0ABQ2KD37</accession>
<evidence type="ECO:0000313" key="2">
    <source>
        <dbReference type="Proteomes" id="UP000626982"/>
    </source>
</evidence>
<reference evidence="2" key="1">
    <citation type="journal article" date="2019" name="Int. J. Syst. Evol. Microbiol.">
        <title>The Global Catalogue of Microorganisms (GCM) 10K type strain sequencing project: providing services to taxonomists for standard genome sequencing and annotation.</title>
        <authorList>
            <consortium name="The Broad Institute Genomics Platform"/>
            <consortium name="The Broad Institute Genome Sequencing Center for Infectious Disease"/>
            <person name="Wu L."/>
            <person name="Ma J."/>
        </authorList>
    </citation>
    <scope>NUCLEOTIDE SEQUENCE [LARGE SCALE GENOMIC DNA]</scope>
    <source>
        <strain evidence="2">CGMCC 1.6960</strain>
    </source>
</reference>
<gene>
    <name evidence="1" type="ORF">GCM10010968_07220</name>
</gene>
<dbReference type="EMBL" id="BMLM01000001">
    <property type="protein sequence ID" value="GGN79888.1"/>
    <property type="molecule type" value="Genomic_DNA"/>
</dbReference>
<sequence>MRMAGEAYDMHRAIVEKTERRAVVNARSLEETWQAPTWLEDEHGVLALSQPPVSFVTDVGQPAWSAWALATLRSDEGRRGVHPGYTGISLWRDGGMEMWCDVFGFSRNYIVQNHDFVAVGNHIGMVSLFSSDRLEVDQFGADVLSQVGFWPLNNSPIKSVRRLGPAEVVAIGMHDEVSRRSYATEEEFFGYGDPGPDLDSVAASLALSTSNAGALMVSVPTIHLSGGQDSRLTAAAWIAGGRPGRLSTVGNLQGETDVATSLVGALEAEKSLTARGLTHRITTTNPKRTATFSIEERLVAGLRQWDGDFAPGNLRAPIVRPPRKSVLTIGGGNGEIMHPMYYGNERILSLVRAMDHPVLRISKAFAPRYNVTRVAESTQGFLEDRAQFMRGIGQNDATALNVFQMMSKYRRWLNSQLTGTSFVLLANPLFVRAAMSLTPEQRLERFMQGEMARRLVPQWEGHAYYKASPGDFKQSDIVQDSRIWKTSPGSMERMLQDDEAWKMWFDESLMLALQEEVRSGNGATVHESTLSKAFVVNGLPSHVGALEGVRRGLWDH</sequence>
<evidence type="ECO:0008006" key="3">
    <source>
        <dbReference type="Google" id="ProtNLM"/>
    </source>
</evidence>